<feature type="coiled-coil region" evidence="1">
    <location>
        <begin position="288"/>
        <end position="315"/>
    </location>
</feature>
<name>A0A1U8C497_MESAU</name>
<reference evidence="4" key="1">
    <citation type="submission" date="2025-08" db="UniProtKB">
        <authorList>
            <consortium name="RefSeq"/>
        </authorList>
    </citation>
    <scope>IDENTIFICATION</scope>
    <source>
        <tissue evidence="4">Liver</tissue>
    </source>
</reference>
<sequence>MWKGFNQDSAHSTLTCYLHSIVFFLFPFPQDFHSLLTDSQFWCTVFVTLVFPFPLCSSHPTLWPVLGCTAGISVWESKSRKSQGRSPQCSRMNRSPSWSDQLHEVLNSTDENMARIKQTLYPLRLSSTGNLADTWISPHHLPPQPGAQAHQPWALKTPILGERLSCTESHSSCSLWDEVTKLRAQLQAQAQVTEALTHAVQSLLKDRKQQMNKISMLEASLKLLQEGPKGRALLEQRLERLRKELKGLRNKVQELVQTQMRTRPGKFSSTSGFHQELQTEHQLLWEESEILREELKLLRDQLSQHQELLLEQMAEGRQVQARSWKTLEHLQRDQKSKVQTLEFTRTEAPDAQKEDLLRTSVHARQSKLPLATIFAMSVSSSNSEVSLPDCDRSWELLKKLDRELQNTLSNLEPRNSQPHGQSLGQEDLFLQGPKVFQSDL</sequence>
<dbReference type="KEGG" id="maua:101837422"/>
<dbReference type="eggNOG" id="ENOG502S0RA">
    <property type="taxonomic scope" value="Eukaryota"/>
</dbReference>
<dbReference type="Proteomes" id="UP000886700">
    <property type="component" value="Unplaced"/>
</dbReference>
<dbReference type="RefSeq" id="XP_012970414.1">
    <property type="nucleotide sequence ID" value="XM_013114960.3"/>
</dbReference>
<dbReference type="PANTHER" id="PTHR34533:SF2">
    <property type="entry name" value="COILED-COIL DOMAIN CONTAINING 163"/>
    <property type="match status" value="1"/>
</dbReference>
<evidence type="ECO:0000256" key="1">
    <source>
        <dbReference type="SAM" id="Coils"/>
    </source>
</evidence>
<keyword evidence="4" id="KW-0812">Transmembrane</keyword>
<accession>A0A1U8C497</accession>
<keyword evidence="3" id="KW-1185">Reference proteome</keyword>
<keyword evidence="4" id="KW-0472">Membrane</keyword>
<organism evidence="3 4">
    <name type="scientific">Mesocricetus auratus</name>
    <name type="common">Golden hamster</name>
    <dbReference type="NCBI Taxonomy" id="10036"/>
    <lineage>
        <taxon>Eukaryota</taxon>
        <taxon>Metazoa</taxon>
        <taxon>Chordata</taxon>
        <taxon>Craniata</taxon>
        <taxon>Vertebrata</taxon>
        <taxon>Euteleostomi</taxon>
        <taxon>Mammalia</taxon>
        <taxon>Eutheria</taxon>
        <taxon>Euarchontoglires</taxon>
        <taxon>Glires</taxon>
        <taxon>Rodentia</taxon>
        <taxon>Myomorpha</taxon>
        <taxon>Muroidea</taxon>
        <taxon>Cricetidae</taxon>
        <taxon>Cricetinae</taxon>
        <taxon>Mesocricetus</taxon>
    </lineage>
</organism>
<evidence type="ECO:0000256" key="2">
    <source>
        <dbReference type="SAM" id="MobiDB-lite"/>
    </source>
</evidence>
<dbReference type="InterPro" id="IPR039284">
    <property type="entry name" value="CCDC159/163"/>
</dbReference>
<evidence type="ECO:0000313" key="3">
    <source>
        <dbReference type="Proteomes" id="UP000886700"/>
    </source>
</evidence>
<keyword evidence="1" id="KW-0175">Coiled coil</keyword>
<feature type="compositionally biased region" description="Polar residues" evidence="2">
    <location>
        <begin position="410"/>
        <end position="424"/>
    </location>
</feature>
<evidence type="ECO:0000313" key="4">
    <source>
        <dbReference type="RefSeq" id="XP_012970414.1"/>
    </source>
</evidence>
<proteinExistence type="predicted"/>
<dbReference type="OrthoDB" id="9904351at2759"/>
<dbReference type="PANTHER" id="PTHR34533">
    <property type="entry name" value="TRANSMEMBRANE PROTEIN CCDC163"/>
    <property type="match status" value="1"/>
</dbReference>
<feature type="region of interest" description="Disordered" evidence="2">
    <location>
        <begin position="410"/>
        <end position="440"/>
    </location>
</feature>
<dbReference type="AlphaFoldDB" id="A0A1U8C497"/>
<feature type="coiled-coil region" evidence="1">
    <location>
        <begin position="231"/>
        <end position="258"/>
    </location>
</feature>
<protein>
    <submittedName>
        <fullName evidence="4">Transmembrane protein CCDC163 isoform X1</fullName>
    </submittedName>
</protein>
<gene>
    <name evidence="4" type="primary">Ccdc163</name>
</gene>